<dbReference type="CDD" id="cd07724">
    <property type="entry name" value="POD-like_MBL-fold"/>
    <property type="match status" value="1"/>
</dbReference>
<dbReference type="HOGENOM" id="CLU_030571_7_0_6"/>
<comment type="cofactor">
    <cofactor evidence="1">
        <name>Fe(2+)</name>
        <dbReference type="ChEBI" id="CHEBI:29033"/>
    </cofactor>
</comment>
<dbReference type="GO" id="GO:0050313">
    <property type="term" value="F:sulfur dioxygenase activity"/>
    <property type="evidence" value="ECO:0007669"/>
    <property type="project" value="InterPro"/>
</dbReference>
<feature type="domain" description="Metallo-beta-lactamase" evidence="9">
    <location>
        <begin position="12"/>
        <end position="175"/>
    </location>
</feature>
<keyword evidence="7" id="KW-0560">Oxidoreductase</keyword>
<dbReference type="FunFam" id="3.60.15.10:FF:000013">
    <property type="entry name" value="Persulfide dioxygenase ETHE1, mitochondrial"/>
    <property type="match status" value="1"/>
</dbReference>
<dbReference type="AlphaFoldDB" id="Q1YUF4"/>
<keyword evidence="3" id="KW-0479">Metal-binding</keyword>
<dbReference type="InterPro" id="IPR051682">
    <property type="entry name" value="Mito_Persulfide_Diox"/>
</dbReference>
<evidence type="ECO:0000256" key="6">
    <source>
        <dbReference type="ARBA" id="ARBA00022990"/>
    </source>
</evidence>
<dbReference type="SUPFAM" id="SSF56281">
    <property type="entry name" value="Metallo-hydrolase/oxidoreductase"/>
    <property type="match status" value="1"/>
</dbReference>
<dbReference type="GO" id="GO:0006749">
    <property type="term" value="P:glutathione metabolic process"/>
    <property type="evidence" value="ECO:0007669"/>
    <property type="project" value="InterPro"/>
</dbReference>
<evidence type="ECO:0000256" key="5">
    <source>
        <dbReference type="ARBA" id="ARBA00022964"/>
    </source>
</evidence>
<dbReference type="PANTHER" id="PTHR43084:SF1">
    <property type="entry name" value="PERSULFIDE DIOXYGENASE ETHE1, MITOCHONDRIAL"/>
    <property type="match status" value="1"/>
</dbReference>
<evidence type="ECO:0000256" key="8">
    <source>
        <dbReference type="ARBA" id="ARBA00023004"/>
    </source>
</evidence>
<keyword evidence="8" id="KW-0408">Iron</keyword>
<dbReference type="SMART" id="SM00849">
    <property type="entry name" value="Lactamase_B"/>
    <property type="match status" value="1"/>
</dbReference>
<keyword evidence="4" id="KW-0809">Transit peptide</keyword>
<dbReference type="InterPro" id="IPR001279">
    <property type="entry name" value="Metallo-B-lactamas"/>
</dbReference>
<evidence type="ECO:0000259" key="9">
    <source>
        <dbReference type="SMART" id="SM00849"/>
    </source>
</evidence>
<dbReference type="Proteomes" id="UP000005555">
    <property type="component" value="Unassembled WGS sequence"/>
</dbReference>
<comment type="caution">
    <text evidence="10">The sequence shown here is derived from an EMBL/GenBank/DDBJ whole genome shotgun (WGS) entry which is preliminary data.</text>
</comment>
<dbReference type="Pfam" id="PF00753">
    <property type="entry name" value="Lactamase_B"/>
    <property type="match status" value="1"/>
</dbReference>
<dbReference type="InterPro" id="IPR044528">
    <property type="entry name" value="POD-like_MBL-fold"/>
</dbReference>
<sequence>MIFRQLFDSESSTYSYLLGDEETRQAVLIDSVLGSTDQTLMLLEQLNLTLCIALDTHTHADHITGLGALRDRTGCTTMMGEQALASCLTANFKDGDQIAVGNIKLEVIYSPGHTDDSYSFYLPSETGGMLFSGDTLLIRGTGRTDFQNGDARQQYNSLFNRLLQLPDSCTLYPGHDYKGWTLSTIGEEKRNNPRLQIANQADYVALMDSLDLPTPKLMDISVPANQACGDTQ</sequence>
<proteinExistence type="inferred from homology"/>
<evidence type="ECO:0000256" key="1">
    <source>
        <dbReference type="ARBA" id="ARBA00001954"/>
    </source>
</evidence>
<dbReference type="EMBL" id="AAPI01000001">
    <property type="protein sequence ID" value="EAS48104.1"/>
    <property type="molecule type" value="Genomic_DNA"/>
</dbReference>
<dbReference type="PANTHER" id="PTHR43084">
    <property type="entry name" value="PERSULFIDE DIOXYGENASE ETHE1"/>
    <property type="match status" value="1"/>
</dbReference>
<dbReference type="GO" id="GO:0046872">
    <property type="term" value="F:metal ion binding"/>
    <property type="evidence" value="ECO:0007669"/>
    <property type="project" value="UniProtKB-KW"/>
</dbReference>
<dbReference type="GO" id="GO:0070813">
    <property type="term" value="P:hydrogen sulfide metabolic process"/>
    <property type="evidence" value="ECO:0007669"/>
    <property type="project" value="TreeGrafter"/>
</dbReference>
<evidence type="ECO:0000313" key="10">
    <source>
        <dbReference type="EMBL" id="EAS48104.1"/>
    </source>
</evidence>
<evidence type="ECO:0000256" key="3">
    <source>
        <dbReference type="ARBA" id="ARBA00022723"/>
    </source>
</evidence>
<protein>
    <recommendedName>
        <fullName evidence="9">Metallo-beta-lactamase domain-containing protein</fullName>
    </recommendedName>
</protein>
<dbReference type="STRING" id="314287.GB2207_09846"/>
<keyword evidence="11" id="KW-1185">Reference proteome</keyword>
<dbReference type="InterPro" id="IPR036866">
    <property type="entry name" value="RibonucZ/Hydroxyglut_hydro"/>
</dbReference>
<dbReference type="OrthoDB" id="9784009at2"/>
<gene>
    <name evidence="10" type="ORF">GB2207_09846</name>
</gene>
<dbReference type="Gene3D" id="3.60.15.10">
    <property type="entry name" value="Ribonuclease Z/Hydroxyacylglutathione hydrolase-like"/>
    <property type="match status" value="1"/>
</dbReference>
<keyword evidence="6" id="KW-0007">Acetylation</keyword>
<evidence type="ECO:0000256" key="4">
    <source>
        <dbReference type="ARBA" id="ARBA00022946"/>
    </source>
</evidence>
<evidence type="ECO:0000313" key="11">
    <source>
        <dbReference type="Proteomes" id="UP000005555"/>
    </source>
</evidence>
<organism evidence="10 11">
    <name type="scientific">gamma proteobacterium HTCC2207</name>
    <dbReference type="NCBI Taxonomy" id="314287"/>
    <lineage>
        <taxon>Bacteria</taxon>
        <taxon>Pseudomonadati</taxon>
        <taxon>Pseudomonadota</taxon>
        <taxon>Gammaproteobacteria</taxon>
        <taxon>Cellvibrionales</taxon>
        <taxon>Porticoccaceae</taxon>
        <taxon>SAR92 clade</taxon>
    </lineage>
</organism>
<reference evidence="10 11" key="1">
    <citation type="submission" date="2006-03" db="EMBL/GenBank/DDBJ databases">
        <authorList>
            <person name="Giovannoni S.J."/>
            <person name="Cho J.-C."/>
            <person name="Ferriera S."/>
            <person name="Johnson J."/>
            <person name="Kravitz S."/>
            <person name="Halpern A."/>
            <person name="Remington K."/>
            <person name="Beeson K."/>
            <person name="Tran B."/>
            <person name="Rogers Y.-H."/>
            <person name="Friedman R."/>
            <person name="Venter J.C."/>
        </authorList>
    </citation>
    <scope>NUCLEOTIDE SEQUENCE [LARGE SCALE GENOMIC DNA]</scope>
    <source>
        <strain evidence="10 11">HTCC2207</strain>
    </source>
</reference>
<comment type="similarity">
    <text evidence="2">Belongs to the metallo-beta-lactamase superfamily. Glyoxalase II family.</text>
</comment>
<dbReference type="eggNOG" id="COG0491">
    <property type="taxonomic scope" value="Bacteria"/>
</dbReference>
<evidence type="ECO:0000256" key="2">
    <source>
        <dbReference type="ARBA" id="ARBA00006759"/>
    </source>
</evidence>
<evidence type="ECO:0000256" key="7">
    <source>
        <dbReference type="ARBA" id="ARBA00023002"/>
    </source>
</evidence>
<name>Q1YUF4_9GAMM</name>
<keyword evidence="5" id="KW-0223">Dioxygenase</keyword>
<accession>Q1YUF4</accession>